<accession>A0A151NTZ3</accession>
<dbReference type="EMBL" id="AKHW03001930">
    <property type="protein sequence ID" value="KYO40391.1"/>
    <property type="molecule type" value="Genomic_DNA"/>
</dbReference>
<dbReference type="Proteomes" id="UP000050525">
    <property type="component" value="Unassembled WGS sequence"/>
</dbReference>
<sequence length="98" mass="11193">MRNWYFISAQLRSQLSFCRCLVVTMVSYGCFVSRLCSVSESSPDGTLHLDLSSRVVKPWEDSTFPDIFVGHCCYPRETLQVAAILEKSFLYLMTLVVL</sequence>
<proteinExistence type="predicted"/>
<reference evidence="1 2" key="1">
    <citation type="journal article" date="2012" name="Genome Biol.">
        <title>Sequencing three crocodilian genomes to illuminate the evolution of archosaurs and amniotes.</title>
        <authorList>
            <person name="St John J.A."/>
            <person name="Braun E.L."/>
            <person name="Isberg S.R."/>
            <person name="Miles L.G."/>
            <person name="Chong A.Y."/>
            <person name="Gongora J."/>
            <person name="Dalzell P."/>
            <person name="Moran C."/>
            <person name="Bed'hom B."/>
            <person name="Abzhanov A."/>
            <person name="Burgess S.C."/>
            <person name="Cooksey A.M."/>
            <person name="Castoe T.A."/>
            <person name="Crawford N.G."/>
            <person name="Densmore L.D."/>
            <person name="Drew J.C."/>
            <person name="Edwards S.V."/>
            <person name="Faircloth B.C."/>
            <person name="Fujita M.K."/>
            <person name="Greenwold M.J."/>
            <person name="Hoffmann F.G."/>
            <person name="Howard J.M."/>
            <person name="Iguchi T."/>
            <person name="Janes D.E."/>
            <person name="Khan S.Y."/>
            <person name="Kohno S."/>
            <person name="de Koning A.J."/>
            <person name="Lance S.L."/>
            <person name="McCarthy F.M."/>
            <person name="McCormack J.E."/>
            <person name="Merchant M.E."/>
            <person name="Peterson D.G."/>
            <person name="Pollock D.D."/>
            <person name="Pourmand N."/>
            <person name="Raney B.J."/>
            <person name="Roessler K.A."/>
            <person name="Sanford J.R."/>
            <person name="Sawyer R.H."/>
            <person name="Schmidt C.J."/>
            <person name="Triplett E.W."/>
            <person name="Tuberville T.D."/>
            <person name="Venegas-Anaya M."/>
            <person name="Howard J.T."/>
            <person name="Jarvis E.D."/>
            <person name="Guillette L.J.Jr."/>
            <person name="Glenn T.C."/>
            <person name="Green R.E."/>
            <person name="Ray D.A."/>
        </authorList>
    </citation>
    <scope>NUCLEOTIDE SEQUENCE [LARGE SCALE GENOMIC DNA]</scope>
    <source>
        <strain evidence="1">KSC_2009_1</strain>
    </source>
</reference>
<keyword evidence="2" id="KW-1185">Reference proteome</keyword>
<dbReference type="PROSITE" id="PS51257">
    <property type="entry name" value="PROKAR_LIPOPROTEIN"/>
    <property type="match status" value="1"/>
</dbReference>
<evidence type="ECO:0000313" key="1">
    <source>
        <dbReference type="EMBL" id="KYO40391.1"/>
    </source>
</evidence>
<protein>
    <submittedName>
        <fullName evidence="1">Uncharacterized protein</fullName>
    </submittedName>
</protein>
<gene>
    <name evidence="1" type="ORF">Y1Q_0013214</name>
</gene>
<name>A0A151NTZ3_ALLMI</name>
<comment type="caution">
    <text evidence="1">The sequence shown here is derived from an EMBL/GenBank/DDBJ whole genome shotgun (WGS) entry which is preliminary data.</text>
</comment>
<dbReference type="AlphaFoldDB" id="A0A151NTZ3"/>
<organism evidence="1 2">
    <name type="scientific">Alligator mississippiensis</name>
    <name type="common">American alligator</name>
    <dbReference type="NCBI Taxonomy" id="8496"/>
    <lineage>
        <taxon>Eukaryota</taxon>
        <taxon>Metazoa</taxon>
        <taxon>Chordata</taxon>
        <taxon>Craniata</taxon>
        <taxon>Vertebrata</taxon>
        <taxon>Euteleostomi</taxon>
        <taxon>Archelosauria</taxon>
        <taxon>Archosauria</taxon>
        <taxon>Crocodylia</taxon>
        <taxon>Alligatoridae</taxon>
        <taxon>Alligatorinae</taxon>
        <taxon>Alligator</taxon>
    </lineage>
</organism>
<evidence type="ECO:0000313" key="2">
    <source>
        <dbReference type="Proteomes" id="UP000050525"/>
    </source>
</evidence>